<accession>A0ABX2L933</accession>
<dbReference type="RefSeq" id="WP_174679852.1">
    <property type="nucleotide sequence ID" value="NZ_JABUQZ010000001.1"/>
</dbReference>
<evidence type="ECO:0000313" key="2">
    <source>
        <dbReference type="EMBL" id="NUC71878.1"/>
    </source>
</evidence>
<name>A0ABX2L933_9EURY</name>
<feature type="compositionally biased region" description="Acidic residues" evidence="1">
    <location>
        <begin position="68"/>
        <end position="78"/>
    </location>
</feature>
<organism evidence="2 3">
    <name type="scientific">Haloterrigena gelatinilytica</name>
    <dbReference type="NCBI Taxonomy" id="2741724"/>
    <lineage>
        <taxon>Archaea</taxon>
        <taxon>Methanobacteriati</taxon>
        <taxon>Methanobacteriota</taxon>
        <taxon>Stenosarchaea group</taxon>
        <taxon>Halobacteria</taxon>
        <taxon>Halobacteriales</taxon>
        <taxon>Natrialbaceae</taxon>
        <taxon>Haloterrigena</taxon>
    </lineage>
</organism>
<feature type="region of interest" description="Disordered" evidence="1">
    <location>
        <begin position="1"/>
        <end position="78"/>
    </location>
</feature>
<protein>
    <submittedName>
        <fullName evidence="2">Uncharacterized protein</fullName>
    </submittedName>
</protein>
<proteinExistence type="predicted"/>
<evidence type="ECO:0000256" key="1">
    <source>
        <dbReference type="SAM" id="MobiDB-lite"/>
    </source>
</evidence>
<dbReference type="EMBL" id="JABUQZ010000001">
    <property type="protein sequence ID" value="NUC71878.1"/>
    <property type="molecule type" value="Genomic_DNA"/>
</dbReference>
<evidence type="ECO:0000313" key="3">
    <source>
        <dbReference type="Proteomes" id="UP001016761"/>
    </source>
</evidence>
<feature type="compositionally biased region" description="Basic and acidic residues" evidence="1">
    <location>
        <begin position="27"/>
        <end position="44"/>
    </location>
</feature>
<comment type="caution">
    <text evidence="2">The sequence shown here is derived from an EMBL/GenBank/DDBJ whole genome shotgun (WGS) entry which is preliminary data.</text>
</comment>
<keyword evidence="3" id="KW-1185">Reference proteome</keyword>
<gene>
    <name evidence="2" type="ORF">HTZ84_06050</name>
</gene>
<dbReference type="Proteomes" id="UP001016761">
    <property type="component" value="Unassembled WGS sequence"/>
</dbReference>
<sequence>MDEWRLFGGFDRGRRGRDRSPVAVPRESGRAAEQTRRDRGDRRLGVGTESAGTRPDGVPSVTWTETGTEAETETEVIP</sequence>
<reference evidence="2 3" key="1">
    <citation type="submission" date="2020-06" db="EMBL/GenBank/DDBJ databases">
        <title>Haloterrigena sp. nov., an extremely halophilic archaeon isolated from a saline sediment.</title>
        <authorList>
            <person name="Liu B.-B."/>
        </authorList>
    </citation>
    <scope>NUCLEOTIDE SEQUENCE [LARGE SCALE GENOMIC DNA]</scope>
    <source>
        <strain evidence="2 3">SYSU A558-1</strain>
    </source>
</reference>